<dbReference type="RefSeq" id="WP_164354364.1">
    <property type="nucleotide sequence ID" value="NZ_JAABNT010000008.1"/>
</dbReference>
<evidence type="ECO:0000313" key="2">
    <source>
        <dbReference type="EMBL" id="NEK23437.1"/>
    </source>
</evidence>
<proteinExistence type="predicted"/>
<evidence type="ECO:0000256" key="1">
    <source>
        <dbReference type="SAM" id="MobiDB-lite"/>
    </source>
</evidence>
<dbReference type="Proteomes" id="UP000468591">
    <property type="component" value="Unassembled WGS sequence"/>
</dbReference>
<feature type="region of interest" description="Disordered" evidence="1">
    <location>
        <begin position="58"/>
        <end position="77"/>
    </location>
</feature>
<reference evidence="2 3" key="1">
    <citation type="submission" date="2020-01" db="EMBL/GenBank/DDBJ databases">
        <title>Sulfitobacter sediminilitoris sp. nov., isolated from a tidal flat.</title>
        <authorList>
            <person name="Park S."/>
            <person name="Yoon J.-H."/>
        </authorList>
    </citation>
    <scope>NUCLEOTIDE SEQUENCE [LARGE SCALE GENOMIC DNA]</scope>
    <source>
        <strain evidence="2 3">JBTF-M27</strain>
    </source>
</reference>
<keyword evidence="3" id="KW-1185">Reference proteome</keyword>
<evidence type="ECO:0000313" key="3">
    <source>
        <dbReference type="Proteomes" id="UP000468591"/>
    </source>
</evidence>
<gene>
    <name evidence="2" type="ORF">GV827_13600</name>
</gene>
<protein>
    <submittedName>
        <fullName evidence="2">Uncharacterized protein</fullName>
    </submittedName>
</protein>
<dbReference type="AlphaFoldDB" id="A0A6P0CC08"/>
<dbReference type="EMBL" id="JAABNT010000008">
    <property type="protein sequence ID" value="NEK23437.1"/>
    <property type="molecule type" value="Genomic_DNA"/>
</dbReference>
<comment type="caution">
    <text evidence="2">The sequence shown here is derived from an EMBL/GenBank/DDBJ whole genome shotgun (WGS) entry which is preliminary data.</text>
</comment>
<organism evidence="2 3">
    <name type="scientific">Sulfitobacter sediminilitoris</name>
    <dbReference type="NCBI Taxonomy" id="2698830"/>
    <lineage>
        <taxon>Bacteria</taxon>
        <taxon>Pseudomonadati</taxon>
        <taxon>Pseudomonadota</taxon>
        <taxon>Alphaproteobacteria</taxon>
        <taxon>Rhodobacterales</taxon>
        <taxon>Roseobacteraceae</taxon>
        <taxon>Sulfitobacter</taxon>
    </lineage>
</organism>
<sequence>MDNVDRFGTTRHAKFFALLRQEQMGQRPAEKAKAASAQYLDDAAAAQMITRAVRSLNMTPGDAKPEQQRVAARRTAPFSIGQWIKRTRLRPNPR</sequence>
<accession>A0A6P0CC08</accession>
<name>A0A6P0CC08_9RHOB</name>